<protein>
    <submittedName>
        <fullName evidence="2">Uncharacterized protein</fullName>
    </submittedName>
</protein>
<dbReference type="Pfam" id="PF06521">
    <property type="entry name" value="PAR1"/>
    <property type="match status" value="1"/>
</dbReference>
<evidence type="ECO:0000256" key="1">
    <source>
        <dbReference type="SAM" id="SignalP"/>
    </source>
</evidence>
<feature type="chain" id="PRO_5042929504" evidence="1">
    <location>
        <begin position="27"/>
        <end position="75"/>
    </location>
</feature>
<proteinExistence type="predicted"/>
<feature type="signal peptide" evidence="1">
    <location>
        <begin position="1"/>
        <end position="26"/>
    </location>
</feature>
<evidence type="ECO:0000313" key="2">
    <source>
        <dbReference type="EMBL" id="KAK9292689.1"/>
    </source>
</evidence>
<dbReference type="EMBL" id="JBBPBK010000001">
    <property type="protein sequence ID" value="KAK9292689.1"/>
    <property type="molecule type" value="Genomic_DNA"/>
</dbReference>
<keyword evidence="1" id="KW-0732">Signal</keyword>
<reference evidence="2 3" key="1">
    <citation type="journal article" date="2024" name="Plant J.">
        <title>Genome sequences and population genomics reveal climatic adaptation and genomic divergence between two closely related sweetgum species.</title>
        <authorList>
            <person name="Xu W.Q."/>
            <person name="Ren C.Q."/>
            <person name="Zhang X.Y."/>
            <person name="Comes H.P."/>
            <person name="Liu X.H."/>
            <person name="Li Y.G."/>
            <person name="Kettle C.J."/>
            <person name="Jalonen R."/>
            <person name="Gaisberger H."/>
            <person name="Ma Y.Z."/>
            <person name="Qiu Y.X."/>
        </authorList>
    </citation>
    <scope>NUCLEOTIDE SEQUENCE [LARGE SCALE GENOMIC DNA]</scope>
    <source>
        <strain evidence="2">Hangzhou</strain>
    </source>
</reference>
<comment type="caution">
    <text evidence="2">The sequence shown here is derived from an EMBL/GenBank/DDBJ whole genome shotgun (WGS) entry which is preliminary data.</text>
</comment>
<dbReference type="AlphaFoldDB" id="A0AAP0X4G6"/>
<name>A0AAP0X4G6_LIQFO</name>
<evidence type="ECO:0000313" key="3">
    <source>
        <dbReference type="Proteomes" id="UP001415857"/>
    </source>
</evidence>
<gene>
    <name evidence="2" type="ORF">L1049_020668</name>
</gene>
<accession>A0AAP0X4G6</accession>
<dbReference type="InterPro" id="IPR009489">
    <property type="entry name" value="PAR1"/>
</dbReference>
<organism evidence="2 3">
    <name type="scientific">Liquidambar formosana</name>
    <name type="common">Formosan gum</name>
    <dbReference type="NCBI Taxonomy" id="63359"/>
    <lineage>
        <taxon>Eukaryota</taxon>
        <taxon>Viridiplantae</taxon>
        <taxon>Streptophyta</taxon>
        <taxon>Embryophyta</taxon>
        <taxon>Tracheophyta</taxon>
        <taxon>Spermatophyta</taxon>
        <taxon>Magnoliopsida</taxon>
        <taxon>eudicotyledons</taxon>
        <taxon>Gunneridae</taxon>
        <taxon>Pentapetalae</taxon>
        <taxon>Saxifragales</taxon>
        <taxon>Altingiaceae</taxon>
        <taxon>Liquidambar</taxon>
    </lineage>
</organism>
<dbReference type="Proteomes" id="UP001415857">
    <property type="component" value="Unassembled WGS sequence"/>
</dbReference>
<sequence length="75" mass="7645">MASYSSLKALAILALALALSVQGTLGVFLPKLCETQGGNARRELAEIKSSGFVAPAPESGMLPANIVVAPAMAPY</sequence>
<keyword evidence="3" id="KW-1185">Reference proteome</keyword>